<accession>A0A9W6MAL5</accession>
<evidence type="ECO:0000313" key="2">
    <source>
        <dbReference type="EMBL" id="GLK07181.1"/>
    </source>
</evidence>
<gene>
    <name evidence="2" type="ORF">GCM10017600_05860</name>
</gene>
<reference evidence="2" key="2">
    <citation type="submission" date="2023-01" db="EMBL/GenBank/DDBJ databases">
        <authorList>
            <person name="Sun Q."/>
            <person name="Evtushenko L."/>
        </authorList>
    </citation>
    <scope>NUCLEOTIDE SEQUENCE</scope>
    <source>
        <strain evidence="2">VKM Ac-2007</strain>
    </source>
</reference>
<dbReference type="Gene3D" id="1.10.10.60">
    <property type="entry name" value="Homeodomain-like"/>
    <property type="match status" value="1"/>
</dbReference>
<dbReference type="GO" id="GO:0003677">
    <property type="term" value="F:DNA binding"/>
    <property type="evidence" value="ECO:0007669"/>
    <property type="project" value="InterPro"/>
</dbReference>
<dbReference type="InterPro" id="IPR002514">
    <property type="entry name" value="Transposase_8"/>
</dbReference>
<organism evidence="2 3">
    <name type="scientific">Streptosporangium carneum</name>
    <dbReference type="NCBI Taxonomy" id="47481"/>
    <lineage>
        <taxon>Bacteria</taxon>
        <taxon>Bacillati</taxon>
        <taxon>Actinomycetota</taxon>
        <taxon>Actinomycetes</taxon>
        <taxon>Streptosporangiales</taxon>
        <taxon>Streptosporangiaceae</taxon>
        <taxon>Streptosporangium</taxon>
    </lineage>
</organism>
<comment type="caution">
    <text evidence="2">The sequence shown here is derived from an EMBL/GenBank/DDBJ whole genome shotgun (WGS) entry which is preliminary data.</text>
</comment>
<keyword evidence="3" id="KW-1185">Reference proteome</keyword>
<reference evidence="2" key="1">
    <citation type="journal article" date="2014" name="Int. J. Syst. Evol. Microbiol.">
        <title>Complete genome sequence of Corynebacterium casei LMG S-19264T (=DSM 44701T), isolated from a smear-ripened cheese.</title>
        <authorList>
            <consortium name="US DOE Joint Genome Institute (JGI-PGF)"/>
            <person name="Walter F."/>
            <person name="Albersmeier A."/>
            <person name="Kalinowski J."/>
            <person name="Ruckert C."/>
        </authorList>
    </citation>
    <scope>NUCLEOTIDE SEQUENCE</scope>
    <source>
        <strain evidence="2">VKM Ac-2007</strain>
    </source>
</reference>
<dbReference type="GO" id="GO:0004803">
    <property type="term" value="F:transposase activity"/>
    <property type="evidence" value="ECO:0007669"/>
    <property type="project" value="InterPro"/>
</dbReference>
<dbReference type="RefSeq" id="WP_271215739.1">
    <property type="nucleotide sequence ID" value="NZ_BAAAVD010000006.1"/>
</dbReference>
<proteinExistence type="predicted"/>
<sequence>MAETRRGFDPESRAGAVRIVRETGDPIAQVAREMGVNANTLSDWTRAGPDPVSTLEKVPPVSGPPWSRRNPA</sequence>
<dbReference type="SUPFAM" id="SSF46689">
    <property type="entry name" value="Homeodomain-like"/>
    <property type="match status" value="1"/>
</dbReference>
<dbReference type="GO" id="GO:0006313">
    <property type="term" value="P:DNA transposition"/>
    <property type="evidence" value="ECO:0007669"/>
    <property type="project" value="InterPro"/>
</dbReference>
<feature type="region of interest" description="Disordered" evidence="1">
    <location>
        <begin position="38"/>
        <end position="72"/>
    </location>
</feature>
<dbReference type="Pfam" id="PF01527">
    <property type="entry name" value="HTH_Tnp_1"/>
    <property type="match status" value="1"/>
</dbReference>
<dbReference type="EMBL" id="BSEV01000001">
    <property type="protein sequence ID" value="GLK07181.1"/>
    <property type="molecule type" value="Genomic_DNA"/>
</dbReference>
<protein>
    <recommendedName>
        <fullName evidence="4">Transposase</fullName>
    </recommendedName>
</protein>
<evidence type="ECO:0000313" key="3">
    <source>
        <dbReference type="Proteomes" id="UP001143474"/>
    </source>
</evidence>
<name>A0A9W6MAL5_9ACTN</name>
<dbReference type="InterPro" id="IPR009057">
    <property type="entry name" value="Homeodomain-like_sf"/>
</dbReference>
<evidence type="ECO:0000256" key="1">
    <source>
        <dbReference type="SAM" id="MobiDB-lite"/>
    </source>
</evidence>
<dbReference type="AlphaFoldDB" id="A0A9W6MAL5"/>
<dbReference type="Proteomes" id="UP001143474">
    <property type="component" value="Unassembled WGS sequence"/>
</dbReference>
<evidence type="ECO:0008006" key="4">
    <source>
        <dbReference type="Google" id="ProtNLM"/>
    </source>
</evidence>